<feature type="transmembrane region" description="Helical" evidence="10">
    <location>
        <begin position="519"/>
        <end position="544"/>
    </location>
</feature>
<feature type="transmembrane region" description="Helical" evidence="10">
    <location>
        <begin position="592"/>
        <end position="614"/>
    </location>
</feature>
<accession>A0A9N8ELL3</accession>
<dbReference type="Proteomes" id="UP001153069">
    <property type="component" value="Unassembled WGS sequence"/>
</dbReference>
<dbReference type="AlphaFoldDB" id="A0A9N8ELL3"/>
<organism evidence="13 14">
    <name type="scientific">Seminavis robusta</name>
    <dbReference type="NCBI Taxonomy" id="568900"/>
    <lineage>
        <taxon>Eukaryota</taxon>
        <taxon>Sar</taxon>
        <taxon>Stramenopiles</taxon>
        <taxon>Ochrophyta</taxon>
        <taxon>Bacillariophyta</taxon>
        <taxon>Bacillariophyceae</taxon>
        <taxon>Bacillariophycidae</taxon>
        <taxon>Naviculales</taxon>
        <taxon>Naviculaceae</taxon>
        <taxon>Seminavis</taxon>
    </lineage>
</organism>
<evidence type="ECO:0000259" key="12">
    <source>
        <dbReference type="PROSITE" id="PS50259"/>
    </source>
</evidence>
<evidence type="ECO:0000313" key="14">
    <source>
        <dbReference type="Proteomes" id="UP001153069"/>
    </source>
</evidence>
<dbReference type="PROSITE" id="PS50259">
    <property type="entry name" value="G_PROTEIN_RECEP_F3_4"/>
    <property type="match status" value="1"/>
</dbReference>
<evidence type="ECO:0000256" key="8">
    <source>
        <dbReference type="ARBA" id="ARBA00023224"/>
    </source>
</evidence>
<feature type="compositionally biased region" description="Polar residues" evidence="9">
    <location>
        <begin position="843"/>
        <end position="862"/>
    </location>
</feature>
<feature type="compositionally biased region" description="Basic residues" evidence="9">
    <location>
        <begin position="779"/>
        <end position="790"/>
    </location>
</feature>
<gene>
    <name evidence="13" type="ORF">SEMRO_1407_G269990.1</name>
</gene>
<reference evidence="13" key="1">
    <citation type="submission" date="2020-06" db="EMBL/GenBank/DDBJ databases">
        <authorList>
            <consortium name="Plant Systems Biology data submission"/>
        </authorList>
    </citation>
    <scope>NUCLEOTIDE SEQUENCE</scope>
    <source>
        <strain evidence="13">D6</strain>
    </source>
</reference>
<keyword evidence="6 13" id="KW-0675">Receptor</keyword>
<name>A0A9N8ELL3_9STRA</name>
<feature type="transmembrane region" description="Helical" evidence="10">
    <location>
        <begin position="349"/>
        <end position="373"/>
    </location>
</feature>
<keyword evidence="8" id="KW-0807">Transducer</keyword>
<dbReference type="Pfam" id="PF00003">
    <property type="entry name" value="7tm_3"/>
    <property type="match status" value="1"/>
</dbReference>
<evidence type="ECO:0000256" key="2">
    <source>
        <dbReference type="ARBA" id="ARBA00022692"/>
    </source>
</evidence>
<dbReference type="InterPro" id="IPR017978">
    <property type="entry name" value="GPCR_3_C"/>
</dbReference>
<feature type="domain" description="G-protein coupled receptors family 3 profile" evidence="12">
    <location>
        <begin position="422"/>
        <end position="629"/>
    </location>
</feature>
<dbReference type="GO" id="GO:0004965">
    <property type="term" value="F:G protein-coupled GABA receptor activity"/>
    <property type="evidence" value="ECO:0007669"/>
    <property type="project" value="InterPro"/>
</dbReference>
<dbReference type="GO" id="GO:0038039">
    <property type="term" value="C:G protein-coupled receptor heterodimeric complex"/>
    <property type="evidence" value="ECO:0007669"/>
    <property type="project" value="TreeGrafter"/>
</dbReference>
<evidence type="ECO:0000256" key="6">
    <source>
        <dbReference type="ARBA" id="ARBA00023170"/>
    </source>
</evidence>
<evidence type="ECO:0000256" key="9">
    <source>
        <dbReference type="SAM" id="MobiDB-lite"/>
    </source>
</evidence>
<dbReference type="CDD" id="cd15047">
    <property type="entry name" value="7tmC_GABA-B-like"/>
    <property type="match status" value="1"/>
</dbReference>
<keyword evidence="7" id="KW-0325">Glycoprotein</keyword>
<comment type="subcellular location">
    <subcellularLocation>
        <location evidence="1">Membrane</location>
        <topology evidence="1">Multi-pass membrane protein</topology>
    </subcellularLocation>
</comment>
<feature type="transmembrane region" description="Helical" evidence="10">
    <location>
        <begin position="556"/>
        <end position="580"/>
    </location>
</feature>
<dbReference type="SUPFAM" id="SSF53850">
    <property type="entry name" value="Periplasmic binding protein-like II"/>
    <property type="match status" value="1"/>
</dbReference>
<feature type="transmembrane region" description="Helical" evidence="10">
    <location>
        <begin position="385"/>
        <end position="407"/>
    </location>
</feature>
<feature type="region of interest" description="Disordered" evidence="9">
    <location>
        <begin position="813"/>
        <end position="862"/>
    </location>
</feature>
<proteinExistence type="predicted"/>
<keyword evidence="2 10" id="KW-0812">Transmembrane</keyword>
<evidence type="ECO:0000256" key="3">
    <source>
        <dbReference type="ARBA" id="ARBA00022989"/>
    </source>
</evidence>
<dbReference type="PANTHER" id="PTHR10519:SF20">
    <property type="entry name" value="G-PROTEIN COUPLED RECEPTOR 156-RELATED"/>
    <property type="match status" value="1"/>
</dbReference>
<feature type="compositionally biased region" description="Low complexity" evidence="9">
    <location>
        <begin position="647"/>
        <end position="660"/>
    </location>
</feature>
<evidence type="ECO:0000313" key="13">
    <source>
        <dbReference type="EMBL" id="CAB9523352.1"/>
    </source>
</evidence>
<keyword evidence="3 10" id="KW-1133">Transmembrane helix</keyword>
<feature type="region of interest" description="Disordered" evidence="9">
    <location>
        <begin position="642"/>
        <end position="670"/>
    </location>
</feature>
<dbReference type="InterPro" id="IPR002455">
    <property type="entry name" value="GPCR3_GABA-B"/>
</dbReference>
<comment type="caution">
    <text evidence="13">The sequence shown here is derived from an EMBL/GenBank/DDBJ whole genome shotgun (WGS) entry which is preliminary data.</text>
</comment>
<protein>
    <submittedName>
        <fullName evidence="13">Acid type B receptor subunit 2</fullName>
    </submittedName>
</protein>
<keyword evidence="4" id="KW-0297">G-protein coupled receptor</keyword>
<evidence type="ECO:0000256" key="1">
    <source>
        <dbReference type="ARBA" id="ARBA00004141"/>
    </source>
</evidence>
<feature type="transmembrane region" description="Helical" evidence="10">
    <location>
        <begin position="419"/>
        <end position="443"/>
    </location>
</feature>
<feature type="chain" id="PRO_5040412035" evidence="11">
    <location>
        <begin position="22"/>
        <end position="862"/>
    </location>
</feature>
<feature type="signal peptide" evidence="11">
    <location>
        <begin position="1"/>
        <end position="21"/>
    </location>
</feature>
<evidence type="ECO:0000256" key="4">
    <source>
        <dbReference type="ARBA" id="ARBA00023040"/>
    </source>
</evidence>
<evidence type="ECO:0000256" key="11">
    <source>
        <dbReference type="SAM" id="SignalP"/>
    </source>
</evidence>
<dbReference type="OrthoDB" id="411630at2759"/>
<dbReference type="Gene3D" id="3.40.190.10">
    <property type="entry name" value="Periplasmic binding protein-like II"/>
    <property type="match status" value="2"/>
</dbReference>
<evidence type="ECO:0000256" key="5">
    <source>
        <dbReference type="ARBA" id="ARBA00023136"/>
    </source>
</evidence>
<dbReference type="PANTHER" id="PTHR10519">
    <property type="entry name" value="GABA-B RECEPTOR"/>
    <property type="match status" value="1"/>
</dbReference>
<evidence type="ECO:0000256" key="10">
    <source>
        <dbReference type="SAM" id="Phobius"/>
    </source>
</evidence>
<keyword evidence="5 10" id="KW-0472">Membrane</keyword>
<keyword evidence="11" id="KW-0732">Signal</keyword>
<feature type="transmembrane region" description="Helical" evidence="10">
    <location>
        <begin position="468"/>
        <end position="489"/>
    </location>
</feature>
<evidence type="ECO:0000256" key="7">
    <source>
        <dbReference type="ARBA" id="ARBA00023180"/>
    </source>
</evidence>
<feature type="region of interest" description="Disordered" evidence="9">
    <location>
        <begin position="686"/>
        <end position="711"/>
    </location>
</feature>
<feature type="region of interest" description="Disordered" evidence="9">
    <location>
        <begin position="766"/>
        <end position="794"/>
    </location>
</feature>
<keyword evidence="14" id="KW-1185">Reference proteome</keyword>
<dbReference type="EMBL" id="CAICTM010001405">
    <property type="protein sequence ID" value="CAB9523352.1"/>
    <property type="molecule type" value="Genomic_DNA"/>
</dbReference>
<dbReference type="PRINTS" id="PR01176">
    <property type="entry name" value="GABABRECEPTR"/>
</dbReference>
<sequence>MGWKLTWTVWVLLGRVSCVLGQPLSAVVEVENGSLVRPVVTLRAAVIPTPPFALVDETNNNKQTIIGGYHKELVESLEEYALASNVFLQFVLENSPYPKYGDALRLIGTDCLAQNLSDAECNRYDLILGDYYVNPGRASRVNFLPPFIRTSISSIKVVGPKSRFANRDYTLLKDAEKDQVPVCATDGTYAQRVVQAKYPNATWVNCGPTMDQCLQSLLNETCVLYTADEHKLKARTVQNPMLQVTSENFQTQFFQWPASYRMADDVYQLLKQLLYTAVAQERLDQLYYKYFEIKTCPLGYAGTNCQDRCHPDHGVADKFGVCVCESQRWTGPDCATEVVEERNEIPTGIVVASAVMFVVNISVCIACAGWLYQNRNLTQVKLMQPFFLVLVLCGCAISSSTILAFLFQQDDPNDDSGDLVGACMVAPFLYSIGFCITFGTLFAKLRRVYILFSSAVNMRRYIVSSSETLACIGALVLIDGIILVTWTIVDPLTFQRQVVTEDIFGYPLESVGYCVSDHWAVFTGLIAALHLTLLLVGCWYVYLCKDIPNGLSDAKYVGIAMISNAQIFVIAVPVLIIVASTNPGTSVFVRNIVIFMNDLAVVLLIFGSLMYSVYSKSQSDQDAREVVQTALRDYRMSTRQGLSYAQDSDGSGPLGSLSNSTRSMANASGHVRAASNPDVLLQPVAEVPSTHSSNVERPTERTQKRKSVKKPVDVLKGTTSWGGANLSMFVRDDDSGSFHPTPNDDVLLQPVAEGFQTAAEGLQTVAEGSSTSDNVVRPPARKQKQRKSTKKPVDVLKGATSWGGANLSMFVRDDESSSFHPTPNDYEDEDMVTIFSSKKEPEQPQTSCDTLTTSASTERGHQ</sequence>